<evidence type="ECO:0000259" key="1">
    <source>
        <dbReference type="Pfam" id="PF02627"/>
    </source>
</evidence>
<dbReference type="SUPFAM" id="SSF69118">
    <property type="entry name" value="AhpD-like"/>
    <property type="match status" value="1"/>
</dbReference>
<protein>
    <submittedName>
        <fullName evidence="2">Carboxymuconolactone decarboxylase family protein</fullName>
    </submittedName>
</protein>
<dbReference type="GO" id="GO:0051920">
    <property type="term" value="F:peroxiredoxin activity"/>
    <property type="evidence" value="ECO:0007669"/>
    <property type="project" value="InterPro"/>
</dbReference>
<sequence length="120" mass="13585">MDIEEFKRNREALHKKVMDLAGKNMKTFHHLDWKVYEPGALDKKTKQMLGLVASMVLRCDDCIAYHLTRCAEEGVSSGELEEAMTVAVMVGGSIIIPHLRRAVKVWEALGNTVKETEEKK</sequence>
<dbReference type="PANTHER" id="PTHR33930:SF2">
    <property type="entry name" value="BLR3452 PROTEIN"/>
    <property type="match status" value="1"/>
</dbReference>
<name>A0A9D5KAI6_UNCW3</name>
<dbReference type="PANTHER" id="PTHR33930">
    <property type="entry name" value="ALKYL HYDROPEROXIDE REDUCTASE AHPD"/>
    <property type="match status" value="1"/>
</dbReference>
<evidence type="ECO:0000313" key="2">
    <source>
        <dbReference type="EMBL" id="MBD3364266.1"/>
    </source>
</evidence>
<dbReference type="AlphaFoldDB" id="A0A9D5KAI6"/>
<dbReference type="InterPro" id="IPR029032">
    <property type="entry name" value="AhpD-like"/>
</dbReference>
<dbReference type="Proteomes" id="UP000630660">
    <property type="component" value="Unassembled WGS sequence"/>
</dbReference>
<dbReference type="Pfam" id="PF02627">
    <property type="entry name" value="CMD"/>
    <property type="match status" value="1"/>
</dbReference>
<dbReference type="InterPro" id="IPR004675">
    <property type="entry name" value="AhpD_core"/>
</dbReference>
<dbReference type="NCBIfam" id="TIGR00778">
    <property type="entry name" value="ahpD_dom"/>
    <property type="match status" value="1"/>
</dbReference>
<reference evidence="2" key="1">
    <citation type="submission" date="2019-11" db="EMBL/GenBank/DDBJ databases">
        <title>Microbial mats filling the niche in hypersaline microbial mats.</title>
        <authorList>
            <person name="Wong H.L."/>
            <person name="Macleod F.I."/>
            <person name="White R.A. III"/>
            <person name="Burns B.P."/>
        </authorList>
    </citation>
    <scope>NUCLEOTIDE SEQUENCE</scope>
    <source>
        <strain evidence="2">Bin_327</strain>
    </source>
</reference>
<comment type="caution">
    <text evidence="2">The sequence shown here is derived from an EMBL/GenBank/DDBJ whole genome shotgun (WGS) entry which is preliminary data.</text>
</comment>
<proteinExistence type="predicted"/>
<dbReference type="Gene3D" id="1.20.1290.10">
    <property type="entry name" value="AhpD-like"/>
    <property type="match status" value="1"/>
</dbReference>
<evidence type="ECO:0000313" key="3">
    <source>
        <dbReference type="Proteomes" id="UP000630660"/>
    </source>
</evidence>
<organism evidence="2 3">
    <name type="scientific">candidate division WOR-3 bacterium</name>
    <dbReference type="NCBI Taxonomy" id="2052148"/>
    <lineage>
        <taxon>Bacteria</taxon>
        <taxon>Bacteria division WOR-3</taxon>
    </lineage>
</organism>
<dbReference type="InterPro" id="IPR003779">
    <property type="entry name" value="CMD-like"/>
</dbReference>
<gene>
    <name evidence="2" type="ORF">GF359_03530</name>
</gene>
<feature type="domain" description="Carboxymuconolactone decarboxylase-like" evidence="1">
    <location>
        <begin position="25"/>
        <end position="104"/>
    </location>
</feature>
<accession>A0A9D5KAI6</accession>
<dbReference type="EMBL" id="WJKJ01000111">
    <property type="protein sequence ID" value="MBD3364266.1"/>
    <property type="molecule type" value="Genomic_DNA"/>
</dbReference>